<dbReference type="Proteomes" id="UP001341840">
    <property type="component" value="Unassembled WGS sequence"/>
</dbReference>
<feature type="region of interest" description="Disordered" evidence="1">
    <location>
        <begin position="290"/>
        <end position="310"/>
    </location>
</feature>
<reference evidence="3 4" key="1">
    <citation type="journal article" date="2023" name="Plants (Basel)">
        <title>Bridging the Gap: Combining Genomics and Transcriptomics Approaches to Understand Stylosanthes scabra, an Orphan Legume from the Brazilian Caatinga.</title>
        <authorList>
            <person name="Ferreira-Neto J.R.C."/>
            <person name="da Silva M.D."/>
            <person name="Binneck E."/>
            <person name="de Melo N.F."/>
            <person name="da Silva R.H."/>
            <person name="de Melo A.L.T.M."/>
            <person name="Pandolfi V."/>
            <person name="Bustamante F.O."/>
            <person name="Brasileiro-Vidal A.C."/>
            <person name="Benko-Iseppon A.M."/>
        </authorList>
    </citation>
    <scope>NUCLEOTIDE SEQUENCE [LARGE SCALE GENOMIC DNA]</scope>
    <source>
        <tissue evidence="3">Leaves</tissue>
    </source>
</reference>
<name>A0ABU6Z2A5_9FABA</name>
<feature type="region of interest" description="Disordered" evidence="1">
    <location>
        <begin position="371"/>
        <end position="430"/>
    </location>
</feature>
<dbReference type="InterPro" id="IPR019557">
    <property type="entry name" value="AminoTfrase-like_pln_mobile"/>
</dbReference>
<protein>
    <recommendedName>
        <fullName evidence="2">Aminotransferase-like plant mobile domain-containing protein</fullName>
    </recommendedName>
</protein>
<dbReference type="Pfam" id="PF10536">
    <property type="entry name" value="PMD"/>
    <property type="match status" value="1"/>
</dbReference>
<keyword evidence="4" id="KW-1185">Reference proteome</keyword>
<accession>A0ABU6Z2A5</accession>
<comment type="caution">
    <text evidence="3">The sequence shown here is derived from an EMBL/GenBank/DDBJ whole genome shotgun (WGS) entry which is preliminary data.</text>
</comment>
<proteinExistence type="predicted"/>
<sequence length="458" mass="52281">MEERPIEEIAAVDQREMYHLDEVSHVAHNIHAERLRREVATGDSFVPHVVGRVHHHPRGCRVPAGSPHRQRACEWLPLGLREHDARGYRETTMGLVPGDVRRAAHTAGRRSVHRDVLMVKWPLASRWYRFLPISDEKDPRLQRLRRQLDLMPFSEFVCLPYRTLEVEAVLDRRILQEEHRALWCSIVPLIYFGTMEWHQVDRVIPQFGWVQNRPHLALIIDFLHAKDGRGSNQWFPQTFQRWHAFWQLFQVVQSADPGPTVDFIQWWILIGKRYLVLADRFHHLPPDEMPVEATQRQSGPHPPRPDVPVNRRSARRMMVGTRTTAWDWQWLDDMMAEDVPAAPPTQKNRCMPVSYACRRGAGRPRRGGIAGKGCGEGGDAAPTQQTQGGASTSQAVEEAGTSSHAYLSPTPQTQGTTIPSTMSSPSQQAFLDGLHSPRFEHLISDIMREGGSGYKPDT</sequence>
<feature type="compositionally biased region" description="Low complexity" evidence="1">
    <location>
        <begin position="379"/>
        <end position="395"/>
    </location>
</feature>
<dbReference type="EMBL" id="JASCZI010271868">
    <property type="protein sequence ID" value="MED6216067.1"/>
    <property type="molecule type" value="Genomic_DNA"/>
</dbReference>
<evidence type="ECO:0000259" key="2">
    <source>
        <dbReference type="Pfam" id="PF10536"/>
    </source>
</evidence>
<feature type="domain" description="Aminotransferase-like plant mobile" evidence="2">
    <location>
        <begin position="120"/>
        <end position="267"/>
    </location>
</feature>
<evidence type="ECO:0000313" key="4">
    <source>
        <dbReference type="Proteomes" id="UP001341840"/>
    </source>
</evidence>
<organism evidence="3 4">
    <name type="scientific">Stylosanthes scabra</name>
    <dbReference type="NCBI Taxonomy" id="79078"/>
    <lineage>
        <taxon>Eukaryota</taxon>
        <taxon>Viridiplantae</taxon>
        <taxon>Streptophyta</taxon>
        <taxon>Embryophyta</taxon>
        <taxon>Tracheophyta</taxon>
        <taxon>Spermatophyta</taxon>
        <taxon>Magnoliopsida</taxon>
        <taxon>eudicotyledons</taxon>
        <taxon>Gunneridae</taxon>
        <taxon>Pentapetalae</taxon>
        <taxon>rosids</taxon>
        <taxon>fabids</taxon>
        <taxon>Fabales</taxon>
        <taxon>Fabaceae</taxon>
        <taxon>Papilionoideae</taxon>
        <taxon>50 kb inversion clade</taxon>
        <taxon>dalbergioids sensu lato</taxon>
        <taxon>Dalbergieae</taxon>
        <taxon>Pterocarpus clade</taxon>
        <taxon>Stylosanthes</taxon>
    </lineage>
</organism>
<evidence type="ECO:0000313" key="3">
    <source>
        <dbReference type="EMBL" id="MED6216067.1"/>
    </source>
</evidence>
<evidence type="ECO:0000256" key="1">
    <source>
        <dbReference type="SAM" id="MobiDB-lite"/>
    </source>
</evidence>
<feature type="compositionally biased region" description="Polar residues" evidence="1">
    <location>
        <begin position="400"/>
        <end position="429"/>
    </location>
</feature>
<gene>
    <name evidence="3" type="ORF">PIB30_004097</name>
</gene>